<evidence type="ECO:0000313" key="1">
    <source>
        <dbReference type="EMBL" id="SOE81300.1"/>
    </source>
</evidence>
<dbReference type="AlphaFoldDB" id="A0A7Z7I8K0"/>
<sequence length="289" mass="31903">MTRLRWPNKRKCNSCWPVSGRLPATFGRPVPMLTLSTTQACGLIVELWECPAGYSRSYDLASGCAETQTAEGKLPMQNILVRWLAFARREAVPLASLFVAACALGLTVYQARSTDYQNRLSVVPQLEFTEEAPPSGGNVEIYIENNGLGPARITGMEATVGNQFTRFKSELDWSALSKKLDAVGIAMSEAEVSTLPINAYIRSQQKLLLLRIPVGSIAERAAVRKSLDNLNLNFCYCSLYGDCFDVAQQSDETNEGSCRFDGTIKIFGRYIRLQSPLSNRLDSSVTHGR</sequence>
<proteinExistence type="predicted"/>
<evidence type="ECO:0000313" key="2">
    <source>
        <dbReference type="Proteomes" id="UP000219522"/>
    </source>
</evidence>
<dbReference type="EMBL" id="OCSU01000002">
    <property type="protein sequence ID" value="SOE81300.1"/>
    <property type="molecule type" value="Genomic_DNA"/>
</dbReference>
<keyword evidence="2" id="KW-1185">Reference proteome</keyword>
<accession>A0A7Z7I8K0</accession>
<organism evidence="1 2">
    <name type="scientific">Caballeronia arationis</name>
    <dbReference type="NCBI Taxonomy" id="1777142"/>
    <lineage>
        <taxon>Bacteria</taxon>
        <taxon>Pseudomonadati</taxon>
        <taxon>Pseudomonadota</taxon>
        <taxon>Betaproteobacteria</taxon>
        <taxon>Burkholderiales</taxon>
        <taxon>Burkholderiaceae</taxon>
        <taxon>Caballeronia</taxon>
    </lineage>
</organism>
<gene>
    <name evidence="1" type="ORF">SAMN05446927_4576</name>
</gene>
<name>A0A7Z7I8K0_9BURK</name>
<reference evidence="1 2" key="1">
    <citation type="submission" date="2017-09" db="EMBL/GenBank/DDBJ databases">
        <authorList>
            <person name="Varghese N."/>
            <person name="Submissions S."/>
        </authorList>
    </citation>
    <scope>NUCLEOTIDE SEQUENCE [LARGE SCALE GENOMIC DNA]</scope>
    <source>
        <strain evidence="1 2">OK806</strain>
    </source>
</reference>
<protein>
    <submittedName>
        <fullName evidence="1">Uncharacterized protein</fullName>
    </submittedName>
</protein>
<dbReference type="Proteomes" id="UP000219522">
    <property type="component" value="Unassembled WGS sequence"/>
</dbReference>
<comment type="caution">
    <text evidence="1">The sequence shown here is derived from an EMBL/GenBank/DDBJ whole genome shotgun (WGS) entry which is preliminary data.</text>
</comment>